<dbReference type="STRING" id="1121338.CLTEP_12820"/>
<dbReference type="InterPro" id="IPR029058">
    <property type="entry name" value="AB_hydrolase_fold"/>
</dbReference>
<dbReference type="Pfam" id="PF11144">
    <property type="entry name" value="DUF2920"/>
    <property type="match status" value="1"/>
</dbReference>
<sequence>MRKNFSDGYNYVTIQCDYFGFEFMQDSNKVTIDLKTMGIEKFLNNEEFIFLNKNGSINVKKIFEISRKYNLPIMCNVELDETLANFNDMGIMQAVDNITAILIVSAILKDNEFNFNENKVVLLGQSHGAYISYLCNAIAPNLISCIIDNSAWIFPKYLINNRLLYQTFDNIRIYKEFSYLAKHIPYDEEILNLSKLYDNYIGDCQVIAFHGTSDFLVSCEEKKNLINKIKGKVHYEEISDQKVDGEIFNSTSHGLGADFFNLFKYAENNIGISTKQNKFQFCEYKKETKLYKYSIDYSSGVPVVNVYKKK</sequence>
<dbReference type="InterPro" id="IPR022605">
    <property type="entry name" value="DUF2920"/>
</dbReference>
<proteinExistence type="predicted"/>
<keyword evidence="2" id="KW-1185">Reference proteome</keyword>
<evidence type="ECO:0000313" key="2">
    <source>
        <dbReference type="Proteomes" id="UP000075531"/>
    </source>
</evidence>
<comment type="caution">
    <text evidence="1">The sequence shown here is derived from an EMBL/GenBank/DDBJ whole genome shotgun (WGS) entry which is preliminary data.</text>
</comment>
<dbReference type="Proteomes" id="UP000075531">
    <property type="component" value="Unassembled WGS sequence"/>
</dbReference>
<dbReference type="AlphaFoldDB" id="A0A151B583"/>
<dbReference type="SUPFAM" id="SSF53474">
    <property type="entry name" value="alpha/beta-Hydrolases"/>
    <property type="match status" value="1"/>
</dbReference>
<protein>
    <recommendedName>
        <fullName evidence="3">DUF2920 family protein</fullName>
    </recommendedName>
</protein>
<name>A0A151B583_9CLOT</name>
<gene>
    <name evidence="1" type="ORF">CLTEP_12820</name>
</gene>
<evidence type="ECO:0008006" key="3">
    <source>
        <dbReference type="Google" id="ProtNLM"/>
    </source>
</evidence>
<dbReference type="Gene3D" id="3.40.50.1820">
    <property type="entry name" value="alpha/beta hydrolase"/>
    <property type="match status" value="1"/>
</dbReference>
<dbReference type="RefSeq" id="WP_084364709.1">
    <property type="nucleotide sequence ID" value="NZ_LTBA01000010.1"/>
</dbReference>
<organism evidence="1 2">
    <name type="scientific">Clostridium tepidiprofundi DSM 19306</name>
    <dbReference type="NCBI Taxonomy" id="1121338"/>
    <lineage>
        <taxon>Bacteria</taxon>
        <taxon>Bacillati</taxon>
        <taxon>Bacillota</taxon>
        <taxon>Clostridia</taxon>
        <taxon>Eubacteriales</taxon>
        <taxon>Clostridiaceae</taxon>
        <taxon>Clostridium</taxon>
    </lineage>
</organism>
<dbReference type="PATRIC" id="fig|1121338.3.peg.1318"/>
<reference evidence="1 2" key="1">
    <citation type="submission" date="2016-02" db="EMBL/GenBank/DDBJ databases">
        <title>Genome sequence of Clostridium tepidiprofundi DSM 19306.</title>
        <authorList>
            <person name="Poehlein A."/>
            <person name="Daniel R."/>
        </authorList>
    </citation>
    <scope>NUCLEOTIDE SEQUENCE [LARGE SCALE GENOMIC DNA]</scope>
    <source>
        <strain evidence="1 2">DSM 19306</strain>
    </source>
</reference>
<evidence type="ECO:0000313" key="1">
    <source>
        <dbReference type="EMBL" id="KYH34817.1"/>
    </source>
</evidence>
<accession>A0A151B583</accession>
<dbReference type="EMBL" id="LTBA01000010">
    <property type="protein sequence ID" value="KYH34817.1"/>
    <property type="molecule type" value="Genomic_DNA"/>
</dbReference>
<dbReference type="OrthoDB" id="2448563at2"/>